<dbReference type="EMBL" id="PXWF02000032">
    <property type="protein sequence ID" value="PWF55341.1"/>
    <property type="molecule type" value="Genomic_DNA"/>
</dbReference>
<evidence type="ECO:0000256" key="5">
    <source>
        <dbReference type="ARBA" id="ARBA00022691"/>
    </source>
</evidence>
<evidence type="ECO:0000256" key="3">
    <source>
        <dbReference type="ARBA" id="ARBA00022603"/>
    </source>
</evidence>
<feature type="domain" description="Post-SET" evidence="7">
    <location>
        <begin position="137"/>
        <end position="153"/>
    </location>
</feature>
<gene>
    <name evidence="8" type="ORF">C7C56_002290</name>
</gene>
<dbReference type="SMART" id="SM00317">
    <property type="entry name" value="SET"/>
    <property type="match status" value="1"/>
</dbReference>
<protein>
    <submittedName>
        <fullName evidence="8">SET domain-containing protein-lysine N-methyltransferase</fullName>
    </submittedName>
</protein>
<dbReference type="Pfam" id="PF00856">
    <property type="entry name" value="SET"/>
    <property type="match status" value="1"/>
</dbReference>
<accession>A0A2U2I6F7</accession>
<dbReference type="RefSeq" id="WP_106755885.1">
    <property type="nucleotide sequence ID" value="NZ_PXWF02000032.1"/>
</dbReference>
<organism evidence="8 9">
    <name type="scientific">Massilia glaciei</name>
    <dbReference type="NCBI Taxonomy" id="1524097"/>
    <lineage>
        <taxon>Bacteria</taxon>
        <taxon>Pseudomonadati</taxon>
        <taxon>Pseudomonadota</taxon>
        <taxon>Betaproteobacteria</taxon>
        <taxon>Burkholderiales</taxon>
        <taxon>Oxalobacteraceae</taxon>
        <taxon>Telluria group</taxon>
        <taxon>Massilia</taxon>
    </lineage>
</organism>
<feature type="domain" description="SET" evidence="6">
    <location>
        <begin position="11"/>
        <end position="124"/>
    </location>
</feature>
<dbReference type="OrthoDB" id="9790349at2"/>
<keyword evidence="4 8" id="KW-0808">Transferase</keyword>
<evidence type="ECO:0000313" key="9">
    <source>
        <dbReference type="Proteomes" id="UP000241421"/>
    </source>
</evidence>
<dbReference type="SUPFAM" id="SSF82199">
    <property type="entry name" value="SET domain"/>
    <property type="match status" value="1"/>
</dbReference>
<dbReference type="InterPro" id="IPR003616">
    <property type="entry name" value="Post-SET_dom"/>
</dbReference>
<dbReference type="AlphaFoldDB" id="A0A2U2I6F7"/>
<reference evidence="8 9" key="1">
    <citation type="submission" date="2018-04" db="EMBL/GenBank/DDBJ databases">
        <title>Massilia violaceinigra sp. nov., a novel purple-pigmented bacterium isolated from Tianshan glacier, Xinjiang, China.</title>
        <authorList>
            <person name="Wang H."/>
        </authorList>
    </citation>
    <scope>NUCLEOTIDE SEQUENCE [LARGE SCALE GENOMIC DNA]</scope>
    <source>
        <strain evidence="8 9">B448-2</strain>
    </source>
</reference>
<comment type="caution">
    <text evidence="8">The sequence shown here is derived from an EMBL/GenBank/DDBJ whole genome shotgun (WGS) entry which is preliminary data.</text>
</comment>
<dbReference type="PANTHER" id="PTHR22884">
    <property type="entry name" value="SET DOMAIN PROTEINS"/>
    <property type="match status" value="1"/>
</dbReference>
<evidence type="ECO:0000256" key="2">
    <source>
        <dbReference type="ARBA" id="ARBA00022454"/>
    </source>
</evidence>
<dbReference type="PROSITE" id="PS50868">
    <property type="entry name" value="POST_SET"/>
    <property type="match status" value="1"/>
</dbReference>
<proteinExistence type="predicted"/>
<dbReference type="GO" id="GO:0032259">
    <property type="term" value="P:methylation"/>
    <property type="evidence" value="ECO:0007669"/>
    <property type="project" value="UniProtKB-KW"/>
</dbReference>
<dbReference type="InterPro" id="IPR046341">
    <property type="entry name" value="SET_dom_sf"/>
</dbReference>
<name>A0A2U2I6F7_9BURK</name>
<dbReference type="InterPro" id="IPR050777">
    <property type="entry name" value="SET2_Histone-Lys_MeTrsfase"/>
</dbReference>
<keyword evidence="5" id="KW-0949">S-adenosyl-L-methionine</keyword>
<dbReference type="Proteomes" id="UP000241421">
    <property type="component" value="Unassembled WGS sequence"/>
</dbReference>
<keyword evidence="2" id="KW-0158">Chromosome</keyword>
<dbReference type="Gene3D" id="2.170.270.10">
    <property type="entry name" value="SET domain"/>
    <property type="match status" value="1"/>
</dbReference>
<evidence type="ECO:0000256" key="1">
    <source>
        <dbReference type="ARBA" id="ARBA00004286"/>
    </source>
</evidence>
<evidence type="ECO:0000256" key="4">
    <source>
        <dbReference type="ARBA" id="ARBA00022679"/>
    </source>
</evidence>
<dbReference type="PROSITE" id="PS50280">
    <property type="entry name" value="SET"/>
    <property type="match status" value="1"/>
</dbReference>
<evidence type="ECO:0000313" key="8">
    <source>
        <dbReference type="EMBL" id="PWF55341.1"/>
    </source>
</evidence>
<keyword evidence="3 8" id="KW-0489">Methyltransferase</keyword>
<dbReference type="InterPro" id="IPR001214">
    <property type="entry name" value="SET_dom"/>
</dbReference>
<sequence>MTDTPLPSDAAPACVARNSPVHGQGVFAGRDLHAGERIIEYTGERIEWDEAIRRSAQSGGPVNHTFYFSLEDGRVIDGGSGGNDSRLINHSCEPNCEAFEEDGQVFIYAMQDIAAGAELNYSYPLIYDGPHTRAVKAAFACHCGAPTCSGTMLAPKQRPVKKNKKAKAP</sequence>
<dbReference type="GO" id="GO:0005694">
    <property type="term" value="C:chromosome"/>
    <property type="evidence" value="ECO:0007669"/>
    <property type="project" value="UniProtKB-SubCell"/>
</dbReference>
<evidence type="ECO:0000259" key="6">
    <source>
        <dbReference type="PROSITE" id="PS50280"/>
    </source>
</evidence>
<dbReference type="GO" id="GO:0008168">
    <property type="term" value="F:methyltransferase activity"/>
    <property type="evidence" value="ECO:0007669"/>
    <property type="project" value="UniProtKB-KW"/>
</dbReference>
<comment type="subcellular location">
    <subcellularLocation>
        <location evidence="1">Chromosome</location>
    </subcellularLocation>
</comment>
<evidence type="ECO:0000259" key="7">
    <source>
        <dbReference type="PROSITE" id="PS50868"/>
    </source>
</evidence>
<keyword evidence="9" id="KW-1185">Reference proteome</keyword>